<dbReference type="Gene3D" id="1.10.12.10">
    <property type="entry name" value="Lyase 2-enoyl-coa Hydratase, Chain A, domain 2"/>
    <property type="match status" value="1"/>
</dbReference>
<evidence type="ECO:0000313" key="3">
    <source>
        <dbReference type="EMBL" id="EQD32657.1"/>
    </source>
</evidence>
<gene>
    <name evidence="3" type="ORF">B2A_13450</name>
</gene>
<organism evidence="3">
    <name type="scientific">mine drainage metagenome</name>
    <dbReference type="NCBI Taxonomy" id="410659"/>
    <lineage>
        <taxon>unclassified sequences</taxon>
        <taxon>metagenomes</taxon>
        <taxon>ecological metagenomes</taxon>
    </lineage>
</organism>
<comment type="similarity">
    <text evidence="1">Belongs to the enoyl-CoA hydratase/isomerase family.</text>
</comment>
<dbReference type="InterPro" id="IPR001753">
    <property type="entry name" value="Enoyl-CoA_hydra/iso"/>
</dbReference>
<dbReference type="InterPro" id="IPR029045">
    <property type="entry name" value="ClpP/crotonase-like_dom_sf"/>
</dbReference>
<accession>T0YL77</accession>
<reference evidence="3" key="2">
    <citation type="journal article" date="2014" name="ISME J.">
        <title>Microbial stratification in low pH oxic and suboxic macroscopic growths along an acid mine drainage.</title>
        <authorList>
            <person name="Mendez-Garcia C."/>
            <person name="Mesa V."/>
            <person name="Sprenger R.R."/>
            <person name="Richter M."/>
            <person name="Diez M.S."/>
            <person name="Solano J."/>
            <person name="Bargiela R."/>
            <person name="Golyshina O.V."/>
            <person name="Manteca A."/>
            <person name="Ramos J.L."/>
            <person name="Gallego J.R."/>
            <person name="Llorente I."/>
            <person name="Martins Dos Santos V.A."/>
            <person name="Jensen O.N."/>
            <person name="Pelaez A.I."/>
            <person name="Sanchez J."/>
            <person name="Ferrer M."/>
        </authorList>
    </citation>
    <scope>NUCLEOTIDE SEQUENCE</scope>
</reference>
<sequence length="60" mass="6707">GRARRAVALAKEAILRGADMPLEDALKYETAMWQLVFGTEDAREGVTAFLEKRPARFVGR</sequence>
<dbReference type="SUPFAM" id="SSF52096">
    <property type="entry name" value="ClpP/crotonase"/>
    <property type="match status" value="1"/>
</dbReference>
<name>T0YL77_9ZZZZ</name>
<dbReference type="GO" id="GO:0016836">
    <property type="term" value="F:hydro-lyase activity"/>
    <property type="evidence" value="ECO:0007669"/>
    <property type="project" value="UniProtKB-ARBA"/>
</dbReference>
<dbReference type="FunFam" id="1.10.12.10:FF:000001">
    <property type="entry name" value="Probable enoyl-CoA hydratase, mitochondrial"/>
    <property type="match status" value="1"/>
</dbReference>
<keyword evidence="2" id="KW-0456">Lyase</keyword>
<evidence type="ECO:0000256" key="2">
    <source>
        <dbReference type="ARBA" id="ARBA00023239"/>
    </source>
</evidence>
<dbReference type="Pfam" id="PF00378">
    <property type="entry name" value="ECH_1"/>
    <property type="match status" value="1"/>
</dbReference>
<dbReference type="AlphaFoldDB" id="T0YL77"/>
<keyword evidence="3" id="KW-0413">Isomerase</keyword>
<reference evidence="3" key="1">
    <citation type="submission" date="2013-08" db="EMBL/GenBank/DDBJ databases">
        <authorList>
            <person name="Mendez C."/>
            <person name="Richter M."/>
            <person name="Ferrer M."/>
            <person name="Sanchez J."/>
        </authorList>
    </citation>
    <scope>NUCLEOTIDE SEQUENCE</scope>
</reference>
<protein>
    <submittedName>
        <fullName evidence="3">Enoyl-CoA hydratase/isomerase</fullName>
    </submittedName>
</protein>
<dbReference type="GO" id="GO:0016853">
    <property type="term" value="F:isomerase activity"/>
    <property type="evidence" value="ECO:0007669"/>
    <property type="project" value="UniProtKB-KW"/>
</dbReference>
<dbReference type="EMBL" id="AUZZ01009742">
    <property type="protein sequence ID" value="EQD32657.1"/>
    <property type="molecule type" value="Genomic_DNA"/>
</dbReference>
<proteinExistence type="inferred from homology"/>
<dbReference type="InterPro" id="IPR014748">
    <property type="entry name" value="Enoyl-CoA_hydra_C"/>
</dbReference>
<evidence type="ECO:0000256" key="1">
    <source>
        <dbReference type="ARBA" id="ARBA00005254"/>
    </source>
</evidence>
<comment type="caution">
    <text evidence="3">The sequence shown here is derived from an EMBL/GenBank/DDBJ whole genome shotgun (WGS) entry which is preliminary data.</text>
</comment>
<feature type="non-terminal residue" evidence="3">
    <location>
        <position position="1"/>
    </location>
</feature>